<proteinExistence type="predicted"/>
<dbReference type="Proteomes" id="UP001646141">
    <property type="component" value="Unassembled WGS sequence"/>
</dbReference>
<evidence type="ECO:0000256" key="5">
    <source>
        <dbReference type="SAM" id="Phobius"/>
    </source>
</evidence>
<dbReference type="InterPro" id="IPR036640">
    <property type="entry name" value="ABC1_TM_sf"/>
</dbReference>
<gene>
    <name evidence="7" type="ORF">D3226_06330</name>
</gene>
<dbReference type="GO" id="GO:0005524">
    <property type="term" value="F:ATP binding"/>
    <property type="evidence" value="ECO:0007669"/>
    <property type="project" value="UniProtKB-KW"/>
</dbReference>
<evidence type="ECO:0000313" key="8">
    <source>
        <dbReference type="Proteomes" id="UP001646141"/>
    </source>
</evidence>
<dbReference type="InterPro" id="IPR003439">
    <property type="entry name" value="ABC_transporter-like_ATP-bd"/>
</dbReference>
<keyword evidence="3 5" id="KW-1133">Transmembrane helix</keyword>
<keyword evidence="4 5" id="KW-0472">Membrane</keyword>
<evidence type="ECO:0000256" key="4">
    <source>
        <dbReference type="ARBA" id="ARBA00023136"/>
    </source>
</evidence>
<dbReference type="EMBL" id="QYAD01000002">
    <property type="protein sequence ID" value="MBL3689575.1"/>
    <property type="molecule type" value="Genomic_DNA"/>
</dbReference>
<dbReference type="Pfam" id="PF00664">
    <property type="entry name" value="ABC_membrane"/>
    <property type="match status" value="1"/>
</dbReference>
<feature type="transmembrane region" description="Helical" evidence="5">
    <location>
        <begin position="20"/>
        <end position="47"/>
    </location>
</feature>
<protein>
    <submittedName>
        <fullName evidence="7">ABC transporter ATP-binding protein</fullName>
    </submittedName>
</protein>
<dbReference type="Gene3D" id="1.20.1560.10">
    <property type="entry name" value="ABC transporter type 1, transmembrane domain"/>
    <property type="match status" value="1"/>
</dbReference>
<evidence type="ECO:0000259" key="6">
    <source>
        <dbReference type="PROSITE" id="PS50929"/>
    </source>
</evidence>
<evidence type="ECO:0000313" key="7">
    <source>
        <dbReference type="EMBL" id="MBL3689575.1"/>
    </source>
</evidence>
<keyword evidence="7" id="KW-0547">Nucleotide-binding</keyword>
<organism evidence="7 8">
    <name type="scientific">Leucobacter chromiireducens subsp. chromiireducens</name>
    <dbReference type="NCBI Taxonomy" id="660067"/>
    <lineage>
        <taxon>Bacteria</taxon>
        <taxon>Bacillati</taxon>
        <taxon>Actinomycetota</taxon>
        <taxon>Actinomycetes</taxon>
        <taxon>Micrococcales</taxon>
        <taxon>Microbacteriaceae</taxon>
        <taxon>Leucobacter</taxon>
    </lineage>
</organism>
<keyword evidence="8" id="KW-1185">Reference proteome</keyword>
<evidence type="ECO:0000256" key="1">
    <source>
        <dbReference type="ARBA" id="ARBA00004651"/>
    </source>
</evidence>
<dbReference type="PANTHER" id="PTHR24221:SF654">
    <property type="entry name" value="ATP-BINDING CASSETTE SUB-FAMILY B MEMBER 6"/>
    <property type="match status" value="1"/>
</dbReference>
<sequence length="543" mass="55616">MTVTPGKLFRVALAGEGRGLALTLATALLVLHALAETAIPVLIGVVVDRAVLSADAGALVTWLGVLLTVFLVLTLSYQGASRLMVTVYGTGEQALRHLALSRLLRPALPARTLSAGEALGYVTSDTYRVAGVAWSVAQQSATVAAIIASACAMLVISPAATLVVFLATAVMMLVMRLVSRPLEQRGHAEQAAATEAGAVAADFMTGFRVLVGMGARGEAVRRYTAASTRSRGAATSAGRALAGAEAVSATLAALTTAGLAGMSAWFASAGSISIGELVTVLGLAQFVSGSLAHAGTFPANWAHKLASARRLATLINTPDLLPPAEQGDAVQHHADVVLTFLPGRGAERVELRRGEKLGVRPTDTAAARAASRALGLRAPLDRGVLTLADAAQAGAHRDARDLELAEYRRRVVSLPHRQAVASESLRTAVLGPAAPVAGDAPQAAAVAAAALTDVVAELGGWETPLGEAGRRVSGGQRQRIGIARGLHANAEVLVLDEPTSAVDAVTEAEIAAGLAVRPETMVLISSSPTLLAACDRVVEWGAQ</sequence>
<dbReference type="InterPro" id="IPR027417">
    <property type="entry name" value="P-loop_NTPase"/>
</dbReference>
<dbReference type="PROSITE" id="PS50929">
    <property type="entry name" value="ABC_TM1F"/>
    <property type="match status" value="1"/>
</dbReference>
<dbReference type="Gene3D" id="3.40.50.300">
    <property type="entry name" value="P-loop containing nucleotide triphosphate hydrolases"/>
    <property type="match status" value="1"/>
</dbReference>
<dbReference type="InterPro" id="IPR039421">
    <property type="entry name" value="Type_1_exporter"/>
</dbReference>
<name>A0ABS1SNU7_9MICO</name>
<dbReference type="PROSITE" id="PS00211">
    <property type="entry name" value="ABC_TRANSPORTER_1"/>
    <property type="match status" value="1"/>
</dbReference>
<dbReference type="RefSeq" id="WP_202381604.1">
    <property type="nucleotide sequence ID" value="NZ_BAAAMA010000002.1"/>
</dbReference>
<feature type="transmembrane region" description="Helical" evidence="5">
    <location>
        <begin position="143"/>
        <end position="175"/>
    </location>
</feature>
<dbReference type="SUPFAM" id="SSF90123">
    <property type="entry name" value="ABC transporter transmembrane region"/>
    <property type="match status" value="1"/>
</dbReference>
<keyword evidence="7" id="KW-0067">ATP-binding</keyword>
<keyword evidence="2 5" id="KW-0812">Transmembrane</keyword>
<comment type="subcellular location">
    <subcellularLocation>
        <location evidence="1">Cell membrane</location>
        <topology evidence="1">Multi-pass membrane protein</topology>
    </subcellularLocation>
</comment>
<dbReference type="SUPFAM" id="SSF52540">
    <property type="entry name" value="P-loop containing nucleoside triphosphate hydrolases"/>
    <property type="match status" value="1"/>
</dbReference>
<dbReference type="InterPro" id="IPR017871">
    <property type="entry name" value="ABC_transporter-like_CS"/>
</dbReference>
<feature type="domain" description="ABC transmembrane type-1" evidence="6">
    <location>
        <begin position="24"/>
        <end position="297"/>
    </location>
</feature>
<feature type="transmembrane region" description="Helical" evidence="5">
    <location>
        <begin position="59"/>
        <end position="77"/>
    </location>
</feature>
<comment type="caution">
    <text evidence="7">The sequence shown here is derived from an EMBL/GenBank/DDBJ whole genome shotgun (WGS) entry which is preliminary data.</text>
</comment>
<dbReference type="Pfam" id="PF00005">
    <property type="entry name" value="ABC_tran"/>
    <property type="match status" value="1"/>
</dbReference>
<dbReference type="InterPro" id="IPR011527">
    <property type="entry name" value="ABC1_TM_dom"/>
</dbReference>
<evidence type="ECO:0000256" key="3">
    <source>
        <dbReference type="ARBA" id="ARBA00022989"/>
    </source>
</evidence>
<dbReference type="PANTHER" id="PTHR24221">
    <property type="entry name" value="ATP-BINDING CASSETTE SUB-FAMILY B"/>
    <property type="match status" value="1"/>
</dbReference>
<accession>A0ABS1SNU7</accession>
<evidence type="ECO:0000256" key="2">
    <source>
        <dbReference type="ARBA" id="ARBA00022692"/>
    </source>
</evidence>
<reference evidence="7 8" key="1">
    <citation type="submission" date="2018-09" db="EMBL/GenBank/DDBJ databases">
        <title>Comparative genomics of Leucobacter spp.</title>
        <authorList>
            <person name="Reis A.C."/>
            <person name="Kolvenbach B.A."/>
            <person name="Corvini P.F.X."/>
            <person name="Nunes O.C."/>
        </authorList>
    </citation>
    <scope>NUCLEOTIDE SEQUENCE [LARGE SCALE GENOMIC DNA]</scope>
    <source>
        <strain evidence="7 8">L-1</strain>
    </source>
</reference>